<feature type="compositionally biased region" description="Low complexity" evidence="1">
    <location>
        <begin position="36"/>
        <end position="45"/>
    </location>
</feature>
<keyword evidence="4" id="KW-1185">Reference proteome</keyword>
<dbReference type="PANTHER" id="PTHR36846:SF1">
    <property type="entry name" value="PROTEIN VIAA"/>
    <property type="match status" value="1"/>
</dbReference>
<evidence type="ECO:0000313" key="4">
    <source>
        <dbReference type="Proteomes" id="UP000001876"/>
    </source>
</evidence>
<feature type="domain" description="VWFA" evidence="2">
    <location>
        <begin position="530"/>
        <end position="634"/>
    </location>
</feature>
<evidence type="ECO:0000313" key="3">
    <source>
        <dbReference type="EMBL" id="EEH54422.1"/>
    </source>
</evidence>
<organism evidence="4">
    <name type="scientific">Micromonas pusilla (strain CCMP1545)</name>
    <name type="common">Picoplanktonic green alga</name>
    <dbReference type="NCBI Taxonomy" id="564608"/>
    <lineage>
        <taxon>Eukaryota</taxon>
        <taxon>Viridiplantae</taxon>
        <taxon>Chlorophyta</taxon>
        <taxon>Mamiellophyceae</taxon>
        <taxon>Mamiellales</taxon>
        <taxon>Mamiellaceae</taxon>
        <taxon>Micromonas</taxon>
    </lineage>
</organism>
<proteinExistence type="predicted"/>
<dbReference type="Gene3D" id="3.40.50.410">
    <property type="entry name" value="von Willebrand factor, type A domain"/>
    <property type="match status" value="1"/>
</dbReference>
<sequence length="693" mass="73917">MASTSASSARIGRHPGGGAAAARPTVCDRARRVPRRATASPARRSSLTRHPRTRSRLRAVPPSDDAPADPEDPASSSAAFGGALAGGLADALADDASEDDVVNALGMRANLLGDARETEAKRQAMANLAMLMSSGNAGALNSIAPDLLPLLLRLPSTAGNVDALTRCAEGISAWKASLSRGLLPGSEIAWPDDVVFREALVEALGDLDMARFTRQFPPVLDTLMKNILDVLYVYEQNRVDDGEDDSDQPSTDADGGGSDEDGASGDPEDDDDPAGAGGGGNGEESQDDQDSQGSGGSGGGSDDGGGDVGNQTAVDDIDFSMEGDDAGEDEKDAAREAAREAAKAANKEMVEKLMEDFKEQWEPAVDKLDKAAKAFEGLNLDDLAEGPEGFDVTKGLWQQTGWTELDSLRRKLEELRELRDLVRSLGRGSGRGPLRRAPRQRERRGAPVGLVRSALDPEETNGLCRSDDISRMLPSEMALIANGSRPARLLHFARRMERTLLSYERVGWSEEPAVTTEGTEIRPAAECGPIILCLDTSGSMMGARETVAKAMVLECMRQAKTQQRQCYLYSFSGPGDCQELELKVTGKGVSKLLEFLSGSFHGGTDVDEPFIRALDRLGEEEWQNADILLVTDGEIRPPTEEVVVGLDDAKEKLDLKVHALLVGEPGAGAGVVEELCTHTHTFKSWSKVGGRRP</sequence>
<feature type="compositionally biased region" description="Gly residues" evidence="1">
    <location>
        <begin position="293"/>
        <end position="308"/>
    </location>
</feature>
<protein>
    <submittedName>
        <fullName evidence="3">Predicted protein</fullName>
    </submittedName>
</protein>
<gene>
    <name evidence="3" type="ORF">MICPUCDRAFT_51354</name>
</gene>
<dbReference type="STRING" id="564608.C1N1D1"/>
<dbReference type="Proteomes" id="UP000001876">
    <property type="component" value="Unassembled WGS sequence"/>
</dbReference>
<dbReference type="KEGG" id="mpp:MICPUCDRAFT_51354"/>
<dbReference type="OrthoDB" id="47330at2759"/>
<reference evidence="3 4" key="1">
    <citation type="journal article" date="2009" name="Science">
        <title>Green evolution and dynamic adaptations revealed by genomes of the marine picoeukaryotes Micromonas.</title>
        <authorList>
            <person name="Worden A.Z."/>
            <person name="Lee J.H."/>
            <person name="Mock T."/>
            <person name="Rouze P."/>
            <person name="Simmons M.P."/>
            <person name="Aerts A.L."/>
            <person name="Allen A.E."/>
            <person name="Cuvelier M.L."/>
            <person name="Derelle E."/>
            <person name="Everett M.V."/>
            <person name="Foulon E."/>
            <person name="Grimwood J."/>
            <person name="Gundlach H."/>
            <person name="Henrissat B."/>
            <person name="Napoli C."/>
            <person name="McDonald S.M."/>
            <person name="Parker M.S."/>
            <person name="Rombauts S."/>
            <person name="Salamov A."/>
            <person name="Von Dassow P."/>
            <person name="Badger J.H."/>
            <person name="Coutinho P.M."/>
            <person name="Demir E."/>
            <person name="Dubchak I."/>
            <person name="Gentemann C."/>
            <person name="Eikrem W."/>
            <person name="Gready J.E."/>
            <person name="John U."/>
            <person name="Lanier W."/>
            <person name="Lindquist E.A."/>
            <person name="Lucas S."/>
            <person name="Mayer K.F."/>
            <person name="Moreau H."/>
            <person name="Not F."/>
            <person name="Otillar R."/>
            <person name="Panaud O."/>
            <person name="Pangilinan J."/>
            <person name="Paulsen I."/>
            <person name="Piegu B."/>
            <person name="Poliakov A."/>
            <person name="Robbens S."/>
            <person name="Schmutz J."/>
            <person name="Toulza E."/>
            <person name="Wyss T."/>
            <person name="Zelensky A."/>
            <person name="Zhou K."/>
            <person name="Armbrust E.V."/>
            <person name="Bhattacharya D."/>
            <person name="Goodenough U.W."/>
            <person name="Van de Peer Y."/>
            <person name="Grigoriev I.V."/>
        </authorList>
    </citation>
    <scope>NUCLEOTIDE SEQUENCE [LARGE SCALE GENOMIC DNA]</scope>
    <source>
        <strain evidence="3 4">CCMP1545</strain>
    </source>
</reference>
<dbReference type="GO" id="GO:0005829">
    <property type="term" value="C:cytosol"/>
    <property type="evidence" value="ECO:0007669"/>
    <property type="project" value="TreeGrafter"/>
</dbReference>
<feature type="region of interest" description="Disordered" evidence="1">
    <location>
        <begin position="427"/>
        <end position="446"/>
    </location>
</feature>
<feature type="compositionally biased region" description="Acidic residues" evidence="1">
    <location>
        <begin position="257"/>
        <end position="273"/>
    </location>
</feature>
<dbReference type="EMBL" id="GG663744">
    <property type="protein sequence ID" value="EEH54422.1"/>
    <property type="molecule type" value="Genomic_DNA"/>
</dbReference>
<dbReference type="eggNOG" id="ENOG502S1VR">
    <property type="taxonomic scope" value="Eukaryota"/>
</dbReference>
<dbReference type="GeneID" id="9686986"/>
<dbReference type="InterPro" id="IPR002035">
    <property type="entry name" value="VWF_A"/>
</dbReference>
<name>C1N1D1_MICPC</name>
<accession>C1N1D1</accession>
<dbReference type="RefSeq" id="XP_003061792.1">
    <property type="nucleotide sequence ID" value="XM_003061746.1"/>
</dbReference>
<dbReference type="OMA" id="KWANSDI"/>
<dbReference type="PANTHER" id="PTHR36846">
    <property type="entry name" value="PROTEIN VIAA"/>
    <property type="match status" value="1"/>
</dbReference>
<dbReference type="InterPro" id="IPR036465">
    <property type="entry name" value="vWFA_dom_sf"/>
</dbReference>
<feature type="compositionally biased region" description="Basic residues" evidence="1">
    <location>
        <begin position="46"/>
        <end position="57"/>
    </location>
</feature>
<feature type="region of interest" description="Disordered" evidence="1">
    <location>
        <begin position="1"/>
        <end position="79"/>
    </location>
</feature>
<dbReference type="AlphaFoldDB" id="C1N1D1"/>
<dbReference type="SUPFAM" id="SSF53300">
    <property type="entry name" value="vWA-like"/>
    <property type="match status" value="1"/>
</dbReference>
<feature type="region of interest" description="Disordered" evidence="1">
    <location>
        <begin position="240"/>
        <end position="313"/>
    </location>
</feature>
<evidence type="ECO:0000259" key="2">
    <source>
        <dbReference type="Pfam" id="PF13519"/>
    </source>
</evidence>
<dbReference type="Pfam" id="PF13519">
    <property type="entry name" value="VWA_2"/>
    <property type="match status" value="1"/>
</dbReference>
<evidence type="ECO:0000256" key="1">
    <source>
        <dbReference type="SAM" id="MobiDB-lite"/>
    </source>
</evidence>